<dbReference type="GO" id="GO:0005886">
    <property type="term" value="C:plasma membrane"/>
    <property type="evidence" value="ECO:0007669"/>
    <property type="project" value="UniProtKB-SubCell"/>
</dbReference>
<feature type="transmembrane region" description="Helical" evidence="7">
    <location>
        <begin position="489"/>
        <end position="511"/>
    </location>
</feature>
<organism evidence="9 10">
    <name type="scientific">Galactobacter valiniphilus</name>
    <dbReference type="NCBI Taxonomy" id="2676122"/>
    <lineage>
        <taxon>Bacteria</taxon>
        <taxon>Bacillati</taxon>
        <taxon>Actinomycetota</taxon>
        <taxon>Actinomycetes</taxon>
        <taxon>Micrococcales</taxon>
        <taxon>Micrococcaceae</taxon>
        <taxon>Galactobacter</taxon>
    </lineage>
</organism>
<feature type="transmembrane region" description="Helical" evidence="7">
    <location>
        <begin position="283"/>
        <end position="304"/>
    </location>
</feature>
<evidence type="ECO:0000256" key="3">
    <source>
        <dbReference type="ARBA" id="ARBA00022475"/>
    </source>
</evidence>
<reference evidence="9 10" key="1">
    <citation type="submission" date="2018-07" db="EMBL/GenBank/DDBJ databases">
        <title>Arthrobacter sp. nov., isolated from raw cow's milk with high bacterial count.</title>
        <authorList>
            <person name="Hahne J."/>
            <person name="Isele D."/>
            <person name="Lipski A."/>
        </authorList>
    </citation>
    <scope>NUCLEOTIDE SEQUENCE [LARGE SCALE GENOMIC DNA]</scope>
    <source>
        <strain evidence="9 10">JZ R-35</strain>
    </source>
</reference>
<dbReference type="InterPro" id="IPR020846">
    <property type="entry name" value="MFS_dom"/>
</dbReference>
<dbReference type="EMBL" id="QQXK01000002">
    <property type="protein sequence ID" value="RII43650.1"/>
    <property type="molecule type" value="Genomic_DNA"/>
</dbReference>
<keyword evidence="10" id="KW-1185">Reference proteome</keyword>
<feature type="transmembrane region" description="Helical" evidence="7">
    <location>
        <begin position="217"/>
        <end position="238"/>
    </location>
</feature>
<dbReference type="PANTHER" id="PTHR42718">
    <property type="entry name" value="MAJOR FACILITATOR SUPERFAMILY MULTIDRUG TRANSPORTER MFSC"/>
    <property type="match status" value="1"/>
</dbReference>
<gene>
    <name evidence="9" type="ORF">DWB68_01395</name>
</gene>
<feature type="transmembrane region" description="Helical" evidence="7">
    <location>
        <begin position="96"/>
        <end position="115"/>
    </location>
</feature>
<evidence type="ECO:0000256" key="6">
    <source>
        <dbReference type="ARBA" id="ARBA00023136"/>
    </source>
</evidence>
<feature type="transmembrane region" description="Helical" evidence="7">
    <location>
        <begin position="373"/>
        <end position="390"/>
    </location>
</feature>
<dbReference type="Gene3D" id="1.20.1720.10">
    <property type="entry name" value="Multidrug resistance protein D"/>
    <property type="match status" value="1"/>
</dbReference>
<dbReference type="GO" id="GO:0022857">
    <property type="term" value="F:transmembrane transporter activity"/>
    <property type="evidence" value="ECO:0007669"/>
    <property type="project" value="InterPro"/>
</dbReference>
<dbReference type="PROSITE" id="PS50850">
    <property type="entry name" value="MFS"/>
    <property type="match status" value="1"/>
</dbReference>
<keyword evidence="3" id="KW-1003">Cell membrane</keyword>
<name>A0A399JF89_9MICC</name>
<evidence type="ECO:0000313" key="9">
    <source>
        <dbReference type="EMBL" id="RII43650.1"/>
    </source>
</evidence>
<feature type="transmembrane region" description="Helical" evidence="7">
    <location>
        <begin position="347"/>
        <end position="367"/>
    </location>
</feature>
<evidence type="ECO:0000256" key="2">
    <source>
        <dbReference type="ARBA" id="ARBA00022448"/>
    </source>
</evidence>
<dbReference type="Gene3D" id="1.20.1250.20">
    <property type="entry name" value="MFS general substrate transporter like domains"/>
    <property type="match status" value="1"/>
</dbReference>
<dbReference type="RefSeq" id="WP_119423410.1">
    <property type="nucleotide sequence ID" value="NZ_QQXK01000002.1"/>
</dbReference>
<feature type="domain" description="Major facilitator superfamily (MFS) profile" evidence="8">
    <location>
        <begin position="30"/>
        <end position="512"/>
    </location>
</feature>
<feature type="transmembrane region" description="Helical" evidence="7">
    <location>
        <begin position="65"/>
        <end position="84"/>
    </location>
</feature>
<feature type="transmembrane region" description="Helical" evidence="7">
    <location>
        <begin position="319"/>
        <end position="340"/>
    </location>
</feature>
<dbReference type="InterPro" id="IPR036259">
    <property type="entry name" value="MFS_trans_sf"/>
</dbReference>
<keyword evidence="6 7" id="KW-0472">Membrane</keyword>
<dbReference type="InterPro" id="IPR011701">
    <property type="entry name" value="MFS"/>
</dbReference>
<proteinExistence type="predicted"/>
<dbReference type="Proteomes" id="UP000265419">
    <property type="component" value="Unassembled WGS sequence"/>
</dbReference>
<feature type="transmembrane region" description="Helical" evidence="7">
    <location>
        <begin position="28"/>
        <end position="53"/>
    </location>
</feature>
<dbReference type="SUPFAM" id="SSF103473">
    <property type="entry name" value="MFS general substrate transporter"/>
    <property type="match status" value="1"/>
</dbReference>
<evidence type="ECO:0000256" key="5">
    <source>
        <dbReference type="ARBA" id="ARBA00022989"/>
    </source>
</evidence>
<evidence type="ECO:0000313" key="10">
    <source>
        <dbReference type="Proteomes" id="UP000265419"/>
    </source>
</evidence>
<protein>
    <submittedName>
        <fullName evidence="9">MFS transporter</fullName>
    </submittedName>
</protein>
<evidence type="ECO:0000256" key="1">
    <source>
        <dbReference type="ARBA" id="ARBA00004651"/>
    </source>
</evidence>
<feature type="transmembrane region" description="Helical" evidence="7">
    <location>
        <begin position="244"/>
        <end position="262"/>
    </location>
</feature>
<dbReference type="CDD" id="cd17321">
    <property type="entry name" value="MFS_MMR_MDR_like"/>
    <property type="match status" value="1"/>
</dbReference>
<feature type="transmembrane region" description="Helical" evidence="7">
    <location>
        <begin position="154"/>
        <end position="176"/>
    </location>
</feature>
<keyword evidence="5 7" id="KW-1133">Transmembrane helix</keyword>
<evidence type="ECO:0000256" key="7">
    <source>
        <dbReference type="SAM" id="Phobius"/>
    </source>
</evidence>
<feature type="transmembrane region" description="Helical" evidence="7">
    <location>
        <begin position="416"/>
        <end position="437"/>
    </location>
</feature>
<evidence type="ECO:0000259" key="8">
    <source>
        <dbReference type="PROSITE" id="PS50850"/>
    </source>
</evidence>
<sequence>MPRDDSATRPATGTTPVVQLVRSPLRRWLALALLMLPVLLVSIDNNVLTFAIPSITSSLGANGTQVLWMIDIYPLILAGFLVPMGNLGDRIGRRRVLLIGAVGFAAVSVAAAYSPTAETLILWRALQAVFGSMLMPATLSLIRNIFVDARERTMAVAVWASMFSAGAALGPIVGGWLLEHFWWGSVFLISVPILLPLLALSHVLIPESKDPKPGPMDPISIVLIVGSLLPITFGIKAASTGEPWFVSVAAIAIGALLGFLFVRRQLARDKPMLDVRLFQRKQFSGPLLVNMLSLFSLVGFMYFLAQHLQLVAGLSPADAATFMLPGLVVMFASGLAVVPFARRFGRVQLMVTGVLVNVAAYGLLALLGHTGELWAVMASFVLLGLGVGFSETVSNDLALSAVPAAKAGAASAISETAYEVGSVMGTAVLGGLLNAFFAGHLRVPAGLSAEQASTAGETLAGAHDVAGQLGGDTGSELLASAAHAFDTGVGLTAGIAAVLALVVAIVVGRLLRGVR</sequence>
<dbReference type="PRINTS" id="PR01036">
    <property type="entry name" value="TCRTETB"/>
</dbReference>
<accession>A0A399JF89</accession>
<feature type="transmembrane region" description="Helical" evidence="7">
    <location>
        <begin position="182"/>
        <end position="205"/>
    </location>
</feature>
<comment type="caution">
    <text evidence="9">The sequence shown here is derived from an EMBL/GenBank/DDBJ whole genome shotgun (WGS) entry which is preliminary data.</text>
</comment>
<dbReference type="PANTHER" id="PTHR42718:SF47">
    <property type="entry name" value="METHYL VIOLOGEN RESISTANCE PROTEIN SMVA"/>
    <property type="match status" value="1"/>
</dbReference>
<comment type="subcellular location">
    <subcellularLocation>
        <location evidence="1">Cell membrane</location>
        <topology evidence="1">Multi-pass membrane protein</topology>
    </subcellularLocation>
</comment>
<evidence type="ECO:0000256" key="4">
    <source>
        <dbReference type="ARBA" id="ARBA00022692"/>
    </source>
</evidence>
<dbReference type="Pfam" id="PF07690">
    <property type="entry name" value="MFS_1"/>
    <property type="match status" value="1"/>
</dbReference>
<keyword evidence="4 7" id="KW-0812">Transmembrane</keyword>
<dbReference type="AlphaFoldDB" id="A0A399JF89"/>
<feature type="transmembrane region" description="Helical" evidence="7">
    <location>
        <begin position="121"/>
        <end position="142"/>
    </location>
</feature>
<keyword evidence="2" id="KW-0813">Transport</keyword>